<accession>A0A381R380</accession>
<dbReference type="InterPro" id="IPR018704">
    <property type="entry name" value="SecYEG/CpoB_TPR"/>
</dbReference>
<protein>
    <recommendedName>
        <fullName evidence="2">Ancillary SecYEG translocon subunit/Cell division coordinator CpoB TPR domain-containing protein</fullName>
    </recommendedName>
</protein>
<evidence type="ECO:0000259" key="2">
    <source>
        <dbReference type="Pfam" id="PF09976"/>
    </source>
</evidence>
<dbReference type="AlphaFoldDB" id="A0A381R380"/>
<dbReference type="Pfam" id="PF09976">
    <property type="entry name" value="TPR_21"/>
    <property type="match status" value="1"/>
</dbReference>
<sequence length="217" mass="24923">MSLIDKMKEMISRPISVSYKEKKDYSKLEKIVLNPVFLFLLVTWVTWSAWDVSRPQTSPEADAALSNTMVYFERGDFDNSELQLSMIVEDYNGTKSANHAKFYLGKIAFVNNDMDKASVLLKESVKKLDYPNLQTEAYIMLAQMEEDSKKAMNLFNSAQKATISQTERDYISILKAKRMINDNNKEKALEILDAIELENNAYKEIFEHTYGEALGLN</sequence>
<evidence type="ECO:0000313" key="3">
    <source>
        <dbReference type="EMBL" id="SUZ86201.1"/>
    </source>
</evidence>
<keyword evidence="1" id="KW-0472">Membrane</keyword>
<evidence type="ECO:0000256" key="1">
    <source>
        <dbReference type="SAM" id="Phobius"/>
    </source>
</evidence>
<keyword evidence="1" id="KW-0812">Transmembrane</keyword>
<keyword evidence="1" id="KW-1133">Transmembrane helix</keyword>
<feature type="transmembrane region" description="Helical" evidence="1">
    <location>
        <begin position="31"/>
        <end position="50"/>
    </location>
</feature>
<proteinExistence type="predicted"/>
<organism evidence="3">
    <name type="scientific">marine metagenome</name>
    <dbReference type="NCBI Taxonomy" id="408172"/>
    <lineage>
        <taxon>unclassified sequences</taxon>
        <taxon>metagenomes</taxon>
        <taxon>ecological metagenomes</taxon>
    </lineage>
</organism>
<gene>
    <name evidence="3" type="ORF">METZ01_LOCUS39055</name>
</gene>
<feature type="domain" description="Ancillary SecYEG translocon subunit/Cell division coordinator CpoB TPR" evidence="2">
    <location>
        <begin position="38"/>
        <end position="151"/>
    </location>
</feature>
<reference evidence="3" key="1">
    <citation type="submission" date="2018-05" db="EMBL/GenBank/DDBJ databases">
        <authorList>
            <person name="Lanie J.A."/>
            <person name="Ng W.-L."/>
            <person name="Kazmierczak K.M."/>
            <person name="Andrzejewski T.M."/>
            <person name="Davidsen T.M."/>
            <person name="Wayne K.J."/>
            <person name="Tettelin H."/>
            <person name="Glass J.I."/>
            <person name="Rusch D."/>
            <person name="Podicherti R."/>
            <person name="Tsui H.-C.T."/>
            <person name="Winkler M.E."/>
        </authorList>
    </citation>
    <scope>NUCLEOTIDE SEQUENCE</scope>
</reference>
<dbReference type="EMBL" id="UINC01001670">
    <property type="protein sequence ID" value="SUZ86201.1"/>
    <property type="molecule type" value="Genomic_DNA"/>
</dbReference>
<name>A0A381R380_9ZZZZ</name>
<dbReference type="Gene3D" id="1.25.40.10">
    <property type="entry name" value="Tetratricopeptide repeat domain"/>
    <property type="match status" value="1"/>
</dbReference>
<dbReference type="InterPro" id="IPR011990">
    <property type="entry name" value="TPR-like_helical_dom_sf"/>
</dbReference>